<dbReference type="Gene3D" id="3.90.25.10">
    <property type="entry name" value="UDP-galactose 4-epimerase, domain 1"/>
    <property type="match status" value="1"/>
</dbReference>
<keyword evidence="7" id="KW-1185">Reference proteome</keyword>
<evidence type="ECO:0000313" key="6">
    <source>
        <dbReference type="EMBL" id="RED92300.1"/>
    </source>
</evidence>
<dbReference type="InterPro" id="IPR036291">
    <property type="entry name" value="NAD(P)-bd_dom_sf"/>
</dbReference>
<evidence type="ECO:0000259" key="5">
    <source>
        <dbReference type="Pfam" id="PF01370"/>
    </source>
</evidence>
<dbReference type="Proteomes" id="UP000256779">
    <property type="component" value="Unassembled WGS sequence"/>
</dbReference>
<dbReference type="EMBL" id="QREG01000031">
    <property type="protein sequence ID" value="RED92300.1"/>
    <property type="molecule type" value="Genomic_DNA"/>
</dbReference>
<feature type="domain" description="NAD-dependent epimerase/dehydratase" evidence="5">
    <location>
        <begin position="20"/>
        <end position="264"/>
    </location>
</feature>
<dbReference type="AlphaFoldDB" id="A0A3D9KWN4"/>
<gene>
    <name evidence="6" type="ORF">C7460_13114</name>
</gene>
<dbReference type="InterPro" id="IPR044516">
    <property type="entry name" value="UXS-like"/>
</dbReference>
<name>A0A3D9KWN4_MARFU</name>
<sequence length="342" mass="38015">MSNYALIRNPTPNRTMKKRILVCGGSGFIGTHLINRLVKAGHEVVSADIQAPEYNDPATFSFRQGDLRSESFCEQLFDGGAYDEIYQLAADMGGAGYIFTGESDADIITNSALINLNVLRSCVKHGVGKIFYSSSACIYPQHNQENPDAPYCEESSAYPANPDSEYGWEKLFSERLYFSYLKNYQIDVKVARFHNVFGPLGAWNNGKEKAPAAICRKVAEAADHSTIEIWGDGQQTRTFLYIDDCLDGVEQLMNSDLHGPYNIGSEELVSINQLAQLTMEIAGKNLSLKHIDGPIGVMGRSSHNEKISQDLGWQPQLTLREGMQKTYHWIAEQLLQKAAVDV</sequence>
<keyword evidence="2" id="KW-0210">Decarboxylase</keyword>
<dbReference type="Pfam" id="PF01370">
    <property type="entry name" value="Epimerase"/>
    <property type="match status" value="1"/>
</dbReference>
<organism evidence="6 7">
    <name type="scientific">Marinoscillum furvescens DSM 4134</name>
    <dbReference type="NCBI Taxonomy" id="1122208"/>
    <lineage>
        <taxon>Bacteria</taxon>
        <taxon>Pseudomonadati</taxon>
        <taxon>Bacteroidota</taxon>
        <taxon>Cytophagia</taxon>
        <taxon>Cytophagales</taxon>
        <taxon>Reichenbachiellaceae</taxon>
        <taxon>Marinoscillum</taxon>
    </lineage>
</organism>
<evidence type="ECO:0000256" key="1">
    <source>
        <dbReference type="ARBA" id="ARBA00001911"/>
    </source>
</evidence>
<dbReference type="GO" id="GO:0042732">
    <property type="term" value="P:D-xylose metabolic process"/>
    <property type="evidence" value="ECO:0007669"/>
    <property type="project" value="InterPro"/>
</dbReference>
<reference evidence="6 7" key="1">
    <citation type="submission" date="2018-07" db="EMBL/GenBank/DDBJ databases">
        <title>Genomic Encyclopedia of Type Strains, Phase IV (KMG-IV): sequencing the most valuable type-strain genomes for metagenomic binning, comparative biology and taxonomic classification.</title>
        <authorList>
            <person name="Goeker M."/>
        </authorList>
    </citation>
    <scope>NUCLEOTIDE SEQUENCE [LARGE SCALE GENOMIC DNA]</scope>
    <source>
        <strain evidence="6 7">DSM 4134</strain>
    </source>
</reference>
<dbReference type="GO" id="GO:0048040">
    <property type="term" value="F:UDP-glucuronate decarboxylase activity"/>
    <property type="evidence" value="ECO:0007669"/>
    <property type="project" value="TreeGrafter"/>
</dbReference>
<proteinExistence type="predicted"/>
<evidence type="ECO:0000313" key="7">
    <source>
        <dbReference type="Proteomes" id="UP000256779"/>
    </source>
</evidence>
<comment type="caution">
    <text evidence="6">The sequence shown here is derived from an EMBL/GenBank/DDBJ whole genome shotgun (WGS) entry which is preliminary data.</text>
</comment>
<dbReference type="SUPFAM" id="SSF51735">
    <property type="entry name" value="NAD(P)-binding Rossmann-fold domains"/>
    <property type="match status" value="1"/>
</dbReference>
<dbReference type="PANTHER" id="PTHR43078:SF6">
    <property type="entry name" value="UDP-GLUCURONIC ACID DECARBOXYLASE 1"/>
    <property type="match status" value="1"/>
</dbReference>
<evidence type="ECO:0000256" key="2">
    <source>
        <dbReference type="ARBA" id="ARBA00022793"/>
    </source>
</evidence>
<comment type="cofactor">
    <cofactor evidence="1">
        <name>NAD(+)</name>
        <dbReference type="ChEBI" id="CHEBI:57540"/>
    </cofactor>
</comment>
<dbReference type="GO" id="GO:0005737">
    <property type="term" value="C:cytoplasm"/>
    <property type="evidence" value="ECO:0007669"/>
    <property type="project" value="TreeGrafter"/>
</dbReference>
<keyword evidence="4" id="KW-0456">Lyase</keyword>
<dbReference type="PANTHER" id="PTHR43078">
    <property type="entry name" value="UDP-GLUCURONIC ACID DECARBOXYLASE-RELATED"/>
    <property type="match status" value="1"/>
</dbReference>
<dbReference type="GO" id="GO:0070403">
    <property type="term" value="F:NAD+ binding"/>
    <property type="evidence" value="ECO:0007669"/>
    <property type="project" value="InterPro"/>
</dbReference>
<protein>
    <submittedName>
        <fullName evidence="6">Nucleoside-diphosphate-sugar epimerase</fullName>
    </submittedName>
</protein>
<keyword evidence="3" id="KW-0520">NAD</keyword>
<dbReference type="InterPro" id="IPR001509">
    <property type="entry name" value="Epimerase_deHydtase"/>
</dbReference>
<evidence type="ECO:0000256" key="3">
    <source>
        <dbReference type="ARBA" id="ARBA00023027"/>
    </source>
</evidence>
<accession>A0A3D9KWN4</accession>
<evidence type="ECO:0000256" key="4">
    <source>
        <dbReference type="ARBA" id="ARBA00023239"/>
    </source>
</evidence>
<dbReference type="Gene3D" id="3.40.50.720">
    <property type="entry name" value="NAD(P)-binding Rossmann-like Domain"/>
    <property type="match status" value="1"/>
</dbReference>